<dbReference type="AlphaFoldDB" id="A0A7J6LL18"/>
<dbReference type="PROSITE" id="PS51292">
    <property type="entry name" value="ZF_RING_CH"/>
    <property type="match status" value="1"/>
</dbReference>
<protein>
    <submittedName>
        <fullName evidence="7">Uncharacterized protein</fullName>
    </submittedName>
</protein>
<feature type="compositionally biased region" description="Polar residues" evidence="4">
    <location>
        <begin position="237"/>
        <end position="253"/>
    </location>
</feature>
<feature type="compositionally biased region" description="Polar residues" evidence="4">
    <location>
        <begin position="518"/>
        <end position="527"/>
    </location>
</feature>
<dbReference type="SMART" id="SM00240">
    <property type="entry name" value="FHA"/>
    <property type="match status" value="1"/>
</dbReference>
<feature type="domain" description="RING-CH-type" evidence="6">
    <location>
        <begin position="275"/>
        <end position="354"/>
    </location>
</feature>
<evidence type="ECO:0000259" key="6">
    <source>
        <dbReference type="PROSITE" id="PS51292"/>
    </source>
</evidence>
<dbReference type="SUPFAM" id="SSF57850">
    <property type="entry name" value="RING/U-box"/>
    <property type="match status" value="1"/>
</dbReference>
<dbReference type="CDD" id="cd00060">
    <property type="entry name" value="FHA"/>
    <property type="match status" value="1"/>
</dbReference>
<evidence type="ECO:0000259" key="5">
    <source>
        <dbReference type="PROSITE" id="PS50006"/>
    </source>
</evidence>
<dbReference type="CDD" id="cd16495">
    <property type="entry name" value="RING_CH-C4HC3_MARCH"/>
    <property type="match status" value="1"/>
</dbReference>
<keyword evidence="3" id="KW-0862">Zinc</keyword>
<dbReference type="OrthoDB" id="264354at2759"/>
<evidence type="ECO:0000256" key="3">
    <source>
        <dbReference type="ARBA" id="ARBA00022833"/>
    </source>
</evidence>
<keyword evidence="1" id="KW-0479">Metal-binding</keyword>
<comment type="caution">
    <text evidence="7">The sequence shown here is derived from an EMBL/GenBank/DDBJ whole genome shotgun (WGS) entry which is preliminary data.</text>
</comment>
<dbReference type="InterPro" id="IPR011016">
    <property type="entry name" value="Znf_RING-CH"/>
</dbReference>
<accession>A0A7J6LL18</accession>
<keyword evidence="8" id="KW-1185">Reference proteome</keyword>
<dbReference type="Proteomes" id="UP000591131">
    <property type="component" value="Unassembled WGS sequence"/>
</dbReference>
<dbReference type="Gene3D" id="2.60.200.20">
    <property type="match status" value="1"/>
</dbReference>
<dbReference type="Pfam" id="PF00498">
    <property type="entry name" value="FHA"/>
    <property type="match status" value="1"/>
</dbReference>
<feature type="domain" description="FHA" evidence="5">
    <location>
        <begin position="416"/>
        <end position="460"/>
    </location>
</feature>
<evidence type="ECO:0000256" key="4">
    <source>
        <dbReference type="SAM" id="MobiDB-lite"/>
    </source>
</evidence>
<feature type="region of interest" description="Disordered" evidence="4">
    <location>
        <begin position="510"/>
        <end position="553"/>
    </location>
</feature>
<dbReference type="PANTHER" id="PTHR46210">
    <property type="entry name" value="FHA DOMAIN-CONTAINING PROTEIN"/>
    <property type="match status" value="1"/>
</dbReference>
<dbReference type="SMART" id="SM00744">
    <property type="entry name" value="RINGv"/>
    <property type="match status" value="1"/>
</dbReference>
<dbReference type="SUPFAM" id="SSF49879">
    <property type="entry name" value="SMAD/FHA domain"/>
    <property type="match status" value="1"/>
</dbReference>
<sequence length="585" mass="64055">MQQQQHMTSASGRVDRFQSEMTSDGCSCLDGTSDGAHENCVDVVATTWMRDSHDLFDYESRHVTYNRFTIPADAADAKFVRADSPLADPTKSEVALAVRDPSHPDDRMPLLRLARNETDDGFVAKTVHRRAPIGANDDELHSWVVVRHSAPTGYCLHEGDLIKLGRYQMLVKQIILDDDASSDASSLAYRSDSAETCMGTEDEEDAWPSLNLARTYRQRKRQLSRSFRRSSRCSSRGNESGPSNRRPSRTVSQDEIELSGKNSGSSVVVAVGGGTEESKKLVCKICLMEGAEDDDPMIAPCNCSGSIRYVHLSCLRRWINGRLDLPDESDALATCHFFYKQLSCELCKQVYPTYVKLPNSNSLTTLVEVPQLRAPIIVLESLACNEENADPTSMSSTSSLTPSGLHVISLADNTPVVIGRGHESQVRITDVSISRKHASLRYENGHVFIQDLMSKFGTLVAVRGNEIPLPADGAPTAIQVGRTLFSLSCTPSIKLPDSFDVDDAKDSVASEHLGNVPRESSISSPSHFSGRYTEGPTAEQQQHHHHQRSLLSSLRHSTSNALYVTMEAAAGGGNQRSATSGNRAD</sequence>
<evidence type="ECO:0000313" key="7">
    <source>
        <dbReference type="EMBL" id="KAF4659740.1"/>
    </source>
</evidence>
<evidence type="ECO:0000313" key="8">
    <source>
        <dbReference type="Proteomes" id="UP000591131"/>
    </source>
</evidence>
<dbReference type="EMBL" id="JAAPAO010000441">
    <property type="protein sequence ID" value="KAF4659740.1"/>
    <property type="molecule type" value="Genomic_DNA"/>
</dbReference>
<reference evidence="7 8" key="1">
    <citation type="submission" date="2020-04" db="EMBL/GenBank/DDBJ databases">
        <title>Perkinsus chesapeaki whole genome sequence.</title>
        <authorList>
            <person name="Bogema D.R."/>
        </authorList>
    </citation>
    <scope>NUCLEOTIDE SEQUENCE [LARGE SCALE GENOMIC DNA]</scope>
    <source>
        <strain evidence="7">ATCC PRA-425</strain>
    </source>
</reference>
<feature type="region of interest" description="Disordered" evidence="4">
    <location>
        <begin position="221"/>
        <end position="260"/>
    </location>
</feature>
<evidence type="ECO:0000256" key="2">
    <source>
        <dbReference type="ARBA" id="ARBA00022771"/>
    </source>
</evidence>
<feature type="compositionally biased region" description="Basic residues" evidence="4">
    <location>
        <begin position="221"/>
        <end position="231"/>
    </location>
</feature>
<organism evidence="7 8">
    <name type="scientific">Perkinsus chesapeaki</name>
    <name type="common">Clam parasite</name>
    <name type="synonym">Perkinsus andrewsi</name>
    <dbReference type="NCBI Taxonomy" id="330153"/>
    <lineage>
        <taxon>Eukaryota</taxon>
        <taxon>Sar</taxon>
        <taxon>Alveolata</taxon>
        <taxon>Perkinsozoa</taxon>
        <taxon>Perkinsea</taxon>
        <taxon>Perkinsida</taxon>
        <taxon>Perkinsidae</taxon>
        <taxon>Perkinsus</taxon>
    </lineage>
</organism>
<feature type="region of interest" description="Disordered" evidence="4">
    <location>
        <begin position="566"/>
        <end position="585"/>
    </location>
</feature>
<dbReference type="Pfam" id="PF12906">
    <property type="entry name" value="RINGv"/>
    <property type="match status" value="1"/>
</dbReference>
<dbReference type="InterPro" id="IPR008984">
    <property type="entry name" value="SMAD_FHA_dom_sf"/>
</dbReference>
<feature type="compositionally biased region" description="Polar residues" evidence="4">
    <location>
        <begin position="575"/>
        <end position="585"/>
    </location>
</feature>
<proteinExistence type="predicted"/>
<dbReference type="InterPro" id="IPR013083">
    <property type="entry name" value="Znf_RING/FYVE/PHD"/>
</dbReference>
<evidence type="ECO:0000256" key="1">
    <source>
        <dbReference type="ARBA" id="ARBA00022723"/>
    </source>
</evidence>
<gene>
    <name evidence="7" type="ORF">FOL47_007466</name>
</gene>
<keyword evidence="2" id="KW-0863">Zinc-finger</keyword>
<dbReference type="GO" id="GO:0008270">
    <property type="term" value="F:zinc ion binding"/>
    <property type="evidence" value="ECO:0007669"/>
    <property type="project" value="UniProtKB-KW"/>
</dbReference>
<dbReference type="Gene3D" id="3.30.40.10">
    <property type="entry name" value="Zinc/RING finger domain, C3HC4 (zinc finger)"/>
    <property type="match status" value="1"/>
</dbReference>
<name>A0A7J6LL18_PERCH</name>
<dbReference type="PANTHER" id="PTHR46210:SF1">
    <property type="entry name" value="FHA DOMAIN-CONTAINING PROTEIN"/>
    <property type="match status" value="1"/>
</dbReference>
<dbReference type="PROSITE" id="PS50006">
    <property type="entry name" value="FHA_DOMAIN"/>
    <property type="match status" value="1"/>
</dbReference>
<dbReference type="InterPro" id="IPR000253">
    <property type="entry name" value="FHA_dom"/>
</dbReference>